<dbReference type="Proteomes" id="UP000774617">
    <property type="component" value="Unassembled WGS sequence"/>
</dbReference>
<keyword evidence="4" id="KW-1185">Reference proteome</keyword>
<evidence type="ECO:0000256" key="1">
    <source>
        <dbReference type="SAM" id="SignalP"/>
    </source>
</evidence>
<dbReference type="Gene3D" id="3.40.50.1820">
    <property type="entry name" value="alpha/beta hydrolase"/>
    <property type="match status" value="1"/>
</dbReference>
<feature type="domain" description="AB hydrolase-1" evidence="2">
    <location>
        <begin position="69"/>
        <end position="359"/>
    </location>
</feature>
<organism evidence="3 4">
    <name type="scientific">Macrophomina phaseolina</name>
    <dbReference type="NCBI Taxonomy" id="35725"/>
    <lineage>
        <taxon>Eukaryota</taxon>
        <taxon>Fungi</taxon>
        <taxon>Dikarya</taxon>
        <taxon>Ascomycota</taxon>
        <taxon>Pezizomycotina</taxon>
        <taxon>Dothideomycetes</taxon>
        <taxon>Dothideomycetes incertae sedis</taxon>
        <taxon>Botryosphaeriales</taxon>
        <taxon>Botryosphaeriaceae</taxon>
        <taxon>Macrophomina</taxon>
    </lineage>
</organism>
<sequence>MRSAIFFSLGLAGVAIANPTNATETPHTRQYFYTGGQYVTNSDGEHTWTDQLYVEQLTPVGGATKESPIILIHGQAQTGTNWLNKPNGEPGWSSYFLGQGYQVYIADQTYRGRSPTTPGLTTSAYSAELLQKRFTAPKLYNLWPQSQLHTQWPGNGTMGDEYFDAYYSSTVPFLGGSAVTQQTSFQDAGAALLDRIGKPAVLVAHSQGGLMPWLLADVRPDLVKSIVSIEPSGPPFREAVFSTAASRAYGLTDAPLTYDPPVANATTDLVQQVIAGNATAGLSDCTIQASNSTRKLVNLSKIPTVVLTSEASYHVPYDWCTVKFLQQAGVPAEHLSLPDVGIHGNAHMMFLEKNSDEVASKVAEWIELH</sequence>
<feature type="signal peptide" evidence="1">
    <location>
        <begin position="1"/>
        <end position="22"/>
    </location>
</feature>
<proteinExistence type="predicted"/>
<dbReference type="GO" id="GO:0016787">
    <property type="term" value="F:hydrolase activity"/>
    <property type="evidence" value="ECO:0007669"/>
    <property type="project" value="UniProtKB-KW"/>
</dbReference>
<evidence type="ECO:0000313" key="4">
    <source>
        <dbReference type="Proteomes" id="UP000774617"/>
    </source>
</evidence>
<comment type="caution">
    <text evidence="3">The sequence shown here is derived from an EMBL/GenBank/DDBJ whole genome shotgun (WGS) entry which is preliminary data.</text>
</comment>
<protein>
    <submittedName>
        <fullName evidence="3">Alpha/Beta hydrolase protein</fullName>
    </submittedName>
</protein>
<accession>A0ABQ8FP80</accession>
<dbReference type="PANTHER" id="PTHR43194">
    <property type="entry name" value="HYDROLASE ALPHA/BETA FOLD FAMILY"/>
    <property type="match status" value="1"/>
</dbReference>
<gene>
    <name evidence="3" type="ORF">B0J12DRAFT_117677</name>
</gene>
<evidence type="ECO:0000313" key="3">
    <source>
        <dbReference type="EMBL" id="KAH7000840.1"/>
    </source>
</evidence>
<dbReference type="InterPro" id="IPR050228">
    <property type="entry name" value="Carboxylesterase_BioH"/>
</dbReference>
<name>A0ABQ8FP80_9PEZI</name>
<dbReference type="SUPFAM" id="SSF53474">
    <property type="entry name" value="alpha/beta-Hydrolases"/>
    <property type="match status" value="1"/>
</dbReference>
<dbReference type="CDD" id="cd12809">
    <property type="entry name" value="Esterase_713_like-2"/>
    <property type="match status" value="1"/>
</dbReference>
<dbReference type="PANTHER" id="PTHR43194:SF4">
    <property type="entry name" value="AB HYDROLASE-1 DOMAIN-CONTAINING PROTEIN"/>
    <property type="match status" value="1"/>
</dbReference>
<dbReference type="Pfam" id="PF12697">
    <property type="entry name" value="Abhydrolase_6"/>
    <property type="match status" value="1"/>
</dbReference>
<keyword evidence="1" id="KW-0732">Signal</keyword>
<feature type="chain" id="PRO_5045242478" evidence="1">
    <location>
        <begin position="23"/>
        <end position="369"/>
    </location>
</feature>
<keyword evidence="3" id="KW-0378">Hydrolase</keyword>
<dbReference type="InterPro" id="IPR000073">
    <property type="entry name" value="AB_hydrolase_1"/>
</dbReference>
<reference evidence="3 4" key="1">
    <citation type="journal article" date="2021" name="Nat. Commun.">
        <title>Genetic determinants of endophytism in the Arabidopsis root mycobiome.</title>
        <authorList>
            <person name="Mesny F."/>
            <person name="Miyauchi S."/>
            <person name="Thiergart T."/>
            <person name="Pickel B."/>
            <person name="Atanasova L."/>
            <person name="Karlsson M."/>
            <person name="Huettel B."/>
            <person name="Barry K.W."/>
            <person name="Haridas S."/>
            <person name="Chen C."/>
            <person name="Bauer D."/>
            <person name="Andreopoulos W."/>
            <person name="Pangilinan J."/>
            <person name="LaButti K."/>
            <person name="Riley R."/>
            <person name="Lipzen A."/>
            <person name="Clum A."/>
            <person name="Drula E."/>
            <person name="Henrissat B."/>
            <person name="Kohler A."/>
            <person name="Grigoriev I.V."/>
            <person name="Martin F.M."/>
            <person name="Hacquard S."/>
        </authorList>
    </citation>
    <scope>NUCLEOTIDE SEQUENCE [LARGE SCALE GENOMIC DNA]</scope>
    <source>
        <strain evidence="3 4">MPI-SDFR-AT-0080</strain>
    </source>
</reference>
<dbReference type="EMBL" id="JAGTJR010000159">
    <property type="protein sequence ID" value="KAH7000840.1"/>
    <property type="molecule type" value="Genomic_DNA"/>
</dbReference>
<dbReference type="InterPro" id="IPR029058">
    <property type="entry name" value="AB_hydrolase_fold"/>
</dbReference>
<evidence type="ECO:0000259" key="2">
    <source>
        <dbReference type="Pfam" id="PF12697"/>
    </source>
</evidence>